<sequence length="61" mass="7467">QNSELELHFNVSFQDNSLVYDDDKEKEPNQRQLILHALILYMHEERGMSYRKITKWLKIFL</sequence>
<evidence type="ECO:0000313" key="1">
    <source>
        <dbReference type="EMBL" id="SVD63518.1"/>
    </source>
</evidence>
<protein>
    <submittedName>
        <fullName evidence="1">Uncharacterized protein</fullName>
    </submittedName>
</protein>
<name>A0A382WZ69_9ZZZZ</name>
<accession>A0A382WZ69</accession>
<feature type="non-terminal residue" evidence="1">
    <location>
        <position position="1"/>
    </location>
</feature>
<dbReference type="EMBL" id="UINC01163287">
    <property type="protein sequence ID" value="SVD63518.1"/>
    <property type="molecule type" value="Genomic_DNA"/>
</dbReference>
<dbReference type="AlphaFoldDB" id="A0A382WZ69"/>
<reference evidence="1" key="1">
    <citation type="submission" date="2018-05" db="EMBL/GenBank/DDBJ databases">
        <authorList>
            <person name="Lanie J.A."/>
            <person name="Ng W.-L."/>
            <person name="Kazmierczak K.M."/>
            <person name="Andrzejewski T.M."/>
            <person name="Davidsen T.M."/>
            <person name="Wayne K.J."/>
            <person name="Tettelin H."/>
            <person name="Glass J.I."/>
            <person name="Rusch D."/>
            <person name="Podicherti R."/>
            <person name="Tsui H.-C.T."/>
            <person name="Winkler M.E."/>
        </authorList>
    </citation>
    <scope>NUCLEOTIDE SEQUENCE</scope>
</reference>
<gene>
    <name evidence="1" type="ORF">METZ01_LOCUS416372</name>
</gene>
<proteinExistence type="predicted"/>
<organism evidence="1">
    <name type="scientific">marine metagenome</name>
    <dbReference type="NCBI Taxonomy" id="408172"/>
    <lineage>
        <taxon>unclassified sequences</taxon>
        <taxon>metagenomes</taxon>
        <taxon>ecological metagenomes</taxon>
    </lineage>
</organism>